<gene>
    <name evidence="2" type="ORF">AQPE_3943</name>
</gene>
<dbReference type="PANTHER" id="PTHR33169">
    <property type="entry name" value="PADR-FAMILY TRANSCRIPTIONAL REGULATOR"/>
    <property type="match status" value="1"/>
</dbReference>
<keyword evidence="3" id="KW-1185">Reference proteome</keyword>
<dbReference type="InterPro" id="IPR036390">
    <property type="entry name" value="WH_DNA-bd_sf"/>
</dbReference>
<dbReference type="SUPFAM" id="SSF46785">
    <property type="entry name" value="Winged helix' DNA-binding domain"/>
    <property type="match status" value="1"/>
</dbReference>
<evidence type="ECO:0000313" key="2">
    <source>
        <dbReference type="EMBL" id="BBE19755.1"/>
    </source>
</evidence>
<dbReference type="GO" id="GO:0006355">
    <property type="term" value="P:regulation of DNA-templated transcription"/>
    <property type="evidence" value="ECO:0007669"/>
    <property type="project" value="UniProtKB-ARBA"/>
</dbReference>
<reference evidence="2" key="1">
    <citation type="journal article" date="2020" name="Int. J. Syst. Evol. Microbiol.">
        <title>Aquipluma nitroreducens gen. nov. sp. nov., a novel facultatively anaerobic bacterium isolated from a freshwater lake.</title>
        <authorList>
            <person name="Watanabe M."/>
            <person name="Kojima H."/>
            <person name="Fukui M."/>
        </authorList>
    </citation>
    <scope>NUCLEOTIDE SEQUENCE</scope>
    <source>
        <strain evidence="2">MeG22</strain>
    </source>
</reference>
<organism evidence="2 3">
    <name type="scientific">Aquipluma nitroreducens</name>
    <dbReference type="NCBI Taxonomy" id="2010828"/>
    <lineage>
        <taxon>Bacteria</taxon>
        <taxon>Pseudomonadati</taxon>
        <taxon>Bacteroidota</taxon>
        <taxon>Bacteroidia</taxon>
        <taxon>Marinilabiliales</taxon>
        <taxon>Prolixibacteraceae</taxon>
        <taxon>Aquipluma</taxon>
    </lineage>
</organism>
<proteinExistence type="predicted"/>
<dbReference type="PANTHER" id="PTHR33169:SF14">
    <property type="entry name" value="TRANSCRIPTIONAL REGULATOR RV3488"/>
    <property type="match status" value="1"/>
</dbReference>
<dbReference type="CDD" id="cd00090">
    <property type="entry name" value="HTH_ARSR"/>
    <property type="match status" value="1"/>
</dbReference>
<dbReference type="EMBL" id="AP018694">
    <property type="protein sequence ID" value="BBE19755.1"/>
    <property type="molecule type" value="Genomic_DNA"/>
</dbReference>
<dbReference type="AlphaFoldDB" id="A0A5K7SE42"/>
<dbReference type="InterPro" id="IPR011991">
    <property type="entry name" value="ArsR-like_HTH"/>
</dbReference>
<dbReference type="Pfam" id="PF03551">
    <property type="entry name" value="PadR"/>
    <property type="match status" value="1"/>
</dbReference>
<dbReference type="InterPro" id="IPR052509">
    <property type="entry name" value="Metal_resp_DNA-bind_regulator"/>
</dbReference>
<dbReference type="KEGG" id="anf:AQPE_3943"/>
<evidence type="ECO:0000313" key="3">
    <source>
        <dbReference type="Proteomes" id="UP001193389"/>
    </source>
</evidence>
<dbReference type="Proteomes" id="UP001193389">
    <property type="component" value="Chromosome"/>
</dbReference>
<sequence length="100" mass="11734">MRKGVLEYCILSVLENKPLYVSDIVQNLEKSELVVVEGTLYPMLTRLKNEGYLGYHWEESFQGPPRKYYELTEPGKLFLAELGKFWKELVDAVFRINCQQ</sequence>
<feature type="domain" description="Transcription regulator PadR N-terminal" evidence="1">
    <location>
        <begin position="10"/>
        <end position="80"/>
    </location>
</feature>
<name>A0A5K7SE42_9BACT</name>
<dbReference type="InterPro" id="IPR005149">
    <property type="entry name" value="Tscrpt_reg_PadR_N"/>
</dbReference>
<dbReference type="InterPro" id="IPR036388">
    <property type="entry name" value="WH-like_DNA-bd_sf"/>
</dbReference>
<evidence type="ECO:0000259" key="1">
    <source>
        <dbReference type="Pfam" id="PF03551"/>
    </source>
</evidence>
<accession>A0A5K7SE42</accession>
<protein>
    <submittedName>
        <fullName evidence="2">Transcriptional regulator, PadR family</fullName>
    </submittedName>
</protein>
<dbReference type="Gene3D" id="1.10.10.10">
    <property type="entry name" value="Winged helix-like DNA-binding domain superfamily/Winged helix DNA-binding domain"/>
    <property type="match status" value="1"/>
</dbReference>